<dbReference type="SUPFAM" id="SSF51197">
    <property type="entry name" value="Clavaminate synthase-like"/>
    <property type="match status" value="1"/>
</dbReference>
<dbReference type="GO" id="GO:0051747">
    <property type="term" value="F:cytosine C-5 DNA demethylase activity"/>
    <property type="evidence" value="ECO:0007669"/>
    <property type="project" value="TreeGrafter"/>
</dbReference>
<feature type="compositionally biased region" description="Acidic residues" evidence="2">
    <location>
        <begin position="127"/>
        <end position="140"/>
    </location>
</feature>
<evidence type="ECO:0000256" key="1">
    <source>
        <dbReference type="PIRSR" id="PIRSR632852-1"/>
    </source>
</evidence>
<feature type="compositionally biased region" description="Basic and acidic residues" evidence="2">
    <location>
        <begin position="54"/>
        <end position="66"/>
    </location>
</feature>
<comment type="caution">
    <text evidence="4">The sequence shown here is derived from an EMBL/GenBank/DDBJ whole genome shotgun (WGS) entry which is preliminary data.</text>
</comment>
<dbReference type="PANTHER" id="PTHR31573">
    <property type="entry name" value="ALPHA-KETOGLUTARATE-DEPENDENT DIOXYGENASE ALKB HOMOLOG 2"/>
    <property type="match status" value="1"/>
</dbReference>
<evidence type="ECO:0000313" key="5">
    <source>
        <dbReference type="Proteomes" id="UP001194468"/>
    </source>
</evidence>
<reference evidence="4" key="1">
    <citation type="submission" date="2019-10" db="EMBL/GenBank/DDBJ databases">
        <authorList>
            <consortium name="DOE Joint Genome Institute"/>
            <person name="Kuo A."/>
            <person name="Miyauchi S."/>
            <person name="Kiss E."/>
            <person name="Drula E."/>
            <person name="Kohler A."/>
            <person name="Sanchez-Garcia M."/>
            <person name="Andreopoulos B."/>
            <person name="Barry K.W."/>
            <person name="Bonito G."/>
            <person name="Buee M."/>
            <person name="Carver A."/>
            <person name="Chen C."/>
            <person name="Cichocki N."/>
            <person name="Clum A."/>
            <person name="Culley D."/>
            <person name="Crous P.W."/>
            <person name="Fauchery L."/>
            <person name="Girlanda M."/>
            <person name="Hayes R."/>
            <person name="Keri Z."/>
            <person name="LaButti K."/>
            <person name="Lipzen A."/>
            <person name="Lombard V."/>
            <person name="Magnuson J."/>
            <person name="Maillard F."/>
            <person name="Morin E."/>
            <person name="Murat C."/>
            <person name="Nolan M."/>
            <person name="Ohm R."/>
            <person name="Pangilinan J."/>
            <person name="Pereira M."/>
            <person name="Perotto S."/>
            <person name="Peter M."/>
            <person name="Riley R."/>
            <person name="Sitrit Y."/>
            <person name="Stielow B."/>
            <person name="Szollosi G."/>
            <person name="Zifcakova L."/>
            <person name="Stursova M."/>
            <person name="Spatafora J.W."/>
            <person name="Tedersoo L."/>
            <person name="Vaario L.-M."/>
            <person name="Yamada A."/>
            <person name="Yan M."/>
            <person name="Wang P."/>
            <person name="Xu J."/>
            <person name="Bruns T."/>
            <person name="Baldrian P."/>
            <person name="Vilgalys R."/>
            <person name="Henrissat B."/>
            <person name="Grigoriev I.V."/>
            <person name="Hibbett D."/>
            <person name="Nagy L.G."/>
            <person name="Martin F.M."/>
        </authorList>
    </citation>
    <scope>NUCLEOTIDE SEQUENCE</scope>
    <source>
        <strain evidence="4">BED1</strain>
    </source>
</reference>
<accession>A0AAD4GHI2</accession>
<dbReference type="Proteomes" id="UP001194468">
    <property type="component" value="Unassembled WGS sequence"/>
</dbReference>
<reference evidence="4" key="2">
    <citation type="journal article" date="2020" name="Nat. Commun.">
        <title>Large-scale genome sequencing of mycorrhizal fungi provides insights into the early evolution of symbiotic traits.</title>
        <authorList>
            <person name="Miyauchi S."/>
            <person name="Kiss E."/>
            <person name="Kuo A."/>
            <person name="Drula E."/>
            <person name="Kohler A."/>
            <person name="Sanchez-Garcia M."/>
            <person name="Morin E."/>
            <person name="Andreopoulos B."/>
            <person name="Barry K.W."/>
            <person name="Bonito G."/>
            <person name="Buee M."/>
            <person name="Carver A."/>
            <person name="Chen C."/>
            <person name="Cichocki N."/>
            <person name="Clum A."/>
            <person name="Culley D."/>
            <person name="Crous P.W."/>
            <person name="Fauchery L."/>
            <person name="Girlanda M."/>
            <person name="Hayes R.D."/>
            <person name="Keri Z."/>
            <person name="LaButti K."/>
            <person name="Lipzen A."/>
            <person name="Lombard V."/>
            <person name="Magnuson J."/>
            <person name="Maillard F."/>
            <person name="Murat C."/>
            <person name="Nolan M."/>
            <person name="Ohm R.A."/>
            <person name="Pangilinan J."/>
            <person name="Pereira M.F."/>
            <person name="Perotto S."/>
            <person name="Peter M."/>
            <person name="Pfister S."/>
            <person name="Riley R."/>
            <person name="Sitrit Y."/>
            <person name="Stielow J.B."/>
            <person name="Szollosi G."/>
            <person name="Zifcakova L."/>
            <person name="Stursova M."/>
            <person name="Spatafora J.W."/>
            <person name="Tedersoo L."/>
            <person name="Vaario L.M."/>
            <person name="Yamada A."/>
            <person name="Yan M."/>
            <person name="Wang P."/>
            <person name="Xu J."/>
            <person name="Bruns T."/>
            <person name="Baldrian P."/>
            <person name="Vilgalys R."/>
            <person name="Dunand C."/>
            <person name="Henrissat B."/>
            <person name="Grigoriev I.V."/>
            <person name="Hibbett D."/>
            <person name="Nagy L.G."/>
            <person name="Martin F.M."/>
        </authorList>
    </citation>
    <scope>NUCLEOTIDE SEQUENCE</scope>
    <source>
        <strain evidence="4">BED1</strain>
    </source>
</reference>
<organism evidence="4 5">
    <name type="scientific">Boletus edulis BED1</name>
    <dbReference type="NCBI Taxonomy" id="1328754"/>
    <lineage>
        <taxon>Eukaryota</taxon>
        <taxon>Fungi</taxon>
        <taxon>Dikarya</taxon>
        <taxon>Basidiomycota</taxon>
        <taxon>Agaricomycotina</taxon>
        <taxon>Agaricomycetes</taxon>
        <taxon>Agaricomycetidae</taxon>
        <taxon>Boletales</taxon>
        <taxon>Boletineae</taxon>
        <taxon>Boletaceae</taxon>
        <taxon>Boletoideae</taxon>
        <taxon>Boletus</taxon>
    </lineage>
</organism>
<feature type="region of interest" description="Disordered" evidence="2">
    <location>
        <begin position="1"/>
        <end position="72"/>
    </location>
</feature>
<dbReference type="PANTHER" id="PTHR31573:SF4">
    <property type="entry name" value="FE2OG DIOXYGENASE DOMAIN-CONTAINING PROTEIN"/>
    <property type="match status" value="1"/>
</dbReference>
<dbReference type="InterPro" id="IPR027450">
    <property type="entry name" value="AlkB-like"/>
</dbReference>
<evidence type="ECO:0000256" key="2">
    <source>
        <dbReference type="SAM" id="MobiDB-lite"/>
    </source>
</evidence>
<feature type="binding site" evidence="1">
    <location>
        <position position="702"/>
    </location>
    <ligand>
        <name>2-oxoglutarate</name>
        <dbReference type="ChEBI" id="CHEBI:16810"/>
    </ligand>
</feature>
<dbReference type="AlphaFoldDB" id="A0AAD4GHI2"/>
<dbReference type="Gene3D" id="2.60.120.590">
    <property type="entry name" value="Alpha-ketoglutarate-dependent dioxygenase AlkB-like"/>
    <property type="match status" value="1"/>
</dbReference>
<dbReference type="GO" id="GO:0006307">
    <property type="term" value="P:DNA alkylation repair"/>
    <property type="evidence" value="ECO:0007669"/>
    <property type="project" value="TreeGrafter"/>
</dbReference>
<feature type="compositionally biased region" description="Polar residues" evidence="2">
    <location>
        <begin position="141"/>
        <end position="154"/>
    </location>
</feature>
<dbReference type="InterPro" id="IPR032852">
    <property type="entry name" value="ALKBH2"/>
</dbReference>
<evidence type="ECO:0000259" key="3">
    <source>
        <dbReference type="Pfam" id="PF13532"/>
    </source>
</evidence>
<name>A0AAD4GHI2_BOLED</name>
<dbReference type="InterPro" id="IPR037151">
    <property type="entry name" value="AlkB-like_sf"/>
</dbReference>
<dbReference type="GO" id="GO:0008198">
    <property type="term" value="F:ferrous iron binding"/>
    <property type="evidence" value="ECO:0007669"/>
    <property type="project" value="TreeGrafter"/>
</dbReference>
<sequence>MENAPEEGIEPTTRGPLVTDPPSTRRNIHVEPKARKKRNRLEFETTLDENASPDSHEALGPDDRQLRPLPKKISHVRSAQFVHGVPSGAPSLEHADQLLRDVASNALAVLAEGVQPDLPDWTQDKEHDEEDDDPVGDGQDEASNIQVTTPTPTLSKPPVPVSPPIWAESRQEVCESVEYFRCYHSGVYSKDNIVKGYLLGAYSASRDVFRHDGKLIISHGGGKSESIIIVRGGPNRYQTDQDQEASDKTVRALLKTWKDRRPIVLLADDKYALFPCDLTSGRYTYVVLGLYWISHAWAECQSARDGSGRVVRWKFAFQWCEGQGDPWWLPQEMKDTMCLTKGLSHTANTGGNPSIRCDKCQEQSPFVYTQGWMCLNPHCDVFWSIDGEDPKQLDYREEFLSLLPQKFERLPDITPVRVMVSPGGVTTTYACSRGWHCSKCGRLSCRYKWEHWECSNCKYTHAVNGRVRSPKEFWHQQPPKAFLHSQVRKDSGIITCRLEPINLGGNKGFTNRLTFILPHGRGKIHLILGTPLSNRDADEIFRLYQEQASTGELKLRRYPLRNVARGLLLTNYFSQNSGEPYQYVGGSGQTVPFSEAPDCVRRALALIKERSSLALCTDIPFNEILSAGYMERQKMSFHSDSEKGLGPIVGSLSLGSAALMHFRPHVSAEAPKAKCTHALTLVLRHGDVLIMDGDGVQKYYEHTVVPMNFRIAATARCIGSA</sequence>
<proteinExistence type="predicted"/>
<gene>
    <name evidence="4" type="ORF">L210DRAFT_3394039</name>
</gene>
<feature type="region of interest" description="Disordered" evidence="2">
    <location>
        <begin position="114"/>
        <end position="160"/>
    </location>
</feature>
<dbReference type="Pfam" id="PF13532">
    <property type="entry name" value="2OG-FeII_Oxy_2"/>
    <property type="match status" value="1"/>
</dbReference>
<feature type="binding site" evidence="1">
    <location>
        <position position="638"/>
    </location>
    <ligand>
        <name>2-oxoglutarate</name>
        <dbReference type="ChEBI" id="CHEBI:16810"/>
    </ligand>
</feature>
<dbReference type="EMBL" id="WHUW01000006">
    <property type="protein sequence ID" value="KAF8444615.1"/>
    <property type="molecule type" value="Genomic_DNA"/>
</dbReference>
<feature type="domain" description="Alpha-ketoglutarate-dependent dioxygenase AlkB-like" evidence="3">
    <location>
        <begin position="532"/>
        <end position="707"/>
    </location>
</feature>
<dbReference type="GO" id="GO:0035516">
    <property type="term" value="F:broad specificity oxidative DNA demethylase activity"/>
    <property type="evidence" value="ECO:0007669"/>
    <property type="project" value="TreeGrafter"/>
</dbReference>
<protein>
    <recommendedName>
        <fullName evidence="3">Alpha-ketoglutarate-dependent dioxygenase AlkB-like domain-containing protein</fullName>
    </recommendedName>
</protein>
<keyword evidence="5" id="KW-1185">Reference proteome</keyword>
<evidence type="ECO:0000313" key="4">
    <source>
        <dbReference type="EMBL" id="KAF8444615.1"/>
    </source>
</evidence>
<feature type="binding site" evidence="1">
    <location>
        <position position="629"/>
    </location>
    <ligand>
        <name>2-oxoglutarate</name>
        <dbReference type="ChEBI" id="CHEBI:16810"/>
    </ligand>
</feature>